<keyword evidence="3" id="KW-0472">Membrane</keyword>
<sequence>MGPYSITIKITTPEDAPSSAPVDIKFIFINSRTLFIQWGLIPLSDRNGIIIYYEVLVTTKEETYTYKTCDRNITIDSLQPSTTYNVSVAAFTNGRGPFSEPISITMPDDVPSGIPQSLSITSATATGLNISWNPPSEEDRNGDINGYIINVTNTDTLITTQFTTGNNDFSVNDLEPDTTYSLSVAARNANGTGPFTLPILIKTNQSAPSRPRRLRATAISPSSILLGWEPPANPNGEITAYHISITDEETGNVVIQETSNLTYVIITDLTPNNTYRCHVAAATTSMGPDSEYVFFNTEEDIPSASPSSVMSTVINSTAITVSWSPLNQSTTNGVIRHYKVSITNAVTGSEEILTTTNPNLTIAMLTPFTQYRVRVAAFTIGNGPYSNPITVVTAEDGTISTVAGSEQEEGTIAASVLAGLFGLILCLILCLLLLCCLCMSRRRRKRENDSNEYESTNNKMYINEYDPDNEMKELSPQNQNKKKASKKATTLSVNTSRPADYEYDTVTSPKEALINFEGNEGSSMMEVNLYFTDESSDEEEIKKK</sequence>
<feature type="domain" description="Fibronectin type-III" evidence="4">
    <location>
        <begin position="305"/>
        <end position="396"/>
    </location>
</feature>
<dbReference type="SUPFAM" id="SSF49265">
    <property type="entry name" value="Fibronectin type III"/>
    <property type="match status" value="3"/>
</dbReference>
<dbReference type="PANTHER" id="PTHR46957">
    <property type="entry name" value="CYTOKINE RECEPTOR"/>
    <property type="match status" value="1"/>
</dbReference>
<dbReference type="OrthoDB" id="5985842at2759"/>
<evidence type="ECO:0000259" key="4">
    <source>
        <dbReference type="PROSITE" id="PS50853"/>
    </source>
</evidence>
<dbReference type="InterPro" id="IPR036116">
    <property type="entry name" value="FN3_sf"/>
</dbReference>
<dbReference type="Gene3D" id="2.60.40.10">
    <property type="entry name" value="Immunoglobulins"/>
    <property type="match status" value="4"/>
</dbReference>
<evidence type="ECO:0000313" key="5">
    <source>
        <dbReference type="EnsemblMetazoa" id="Aqu2.1.39647_001"/>
    </source>
</evidence>
<name>A0A1X7VJK8_AMPQE</name>
<protein>
    <recommendedName>
        <fullName evidence="4">Fibronectin type-III domain-containing protein</fullName>
    </recommendedName>
</protein>
<dbReference type="PROSITE" id="PS50853">
    <property type="entry name" value="FN3"/>
    <property type="match status" value="4"/>
</dbReference>
<dbReference type="PANTHER" id="PTHR46957:SF3">
    <property type="entry name" value="CYTOKINE RECEPTOR"/>
    <property type="match status" value="1"/>
</dbReference>
<feature type="region of interest" description="Disordered" evidence="2">
    <location>
        <begin position="469"/>
        <end position="491"/>
    </location>
</feature>
<dbReference type="Pfam" id="PF00041">
    <property type="entry name" value="fn3"/>
    <property type="match status" value="4"/>
</dbReference>
<feature type="transmembrane region" description="Helical" evidence="3">
    <location>
        <begin position="412"/>
        <end position="437"/>
    </location>
</feature>
<dbReference type="eggNOG" id="KOG4228">
    <property type="taxonomic scope" value="Eukaryota"/>
</dbReference>
<accession>A0A1X7VJK8</accession>
<feature type="domain" description="Fibronectin type-III" evidence="4">
    <location>
        <begin position="20"/>
        <end position="109"/>
    </location>
</feature>
<dbReference type="PRINTS" id="PR00014">
    <property type="entry name" value="FNTYPEIII"/>
</dbReference>
<feature type="domain" description="Fibronectin type-III" evidence="4">
    <location>
        <begin position="114"/>
        <end position="206"/>
    </location>
</feature>
<keyword evidence="1" id="KW-0677">Repeat</keyword>
<dbReference type="SMART" id="SM00060">
    <property type="entry name" value="FN3"/>
    <property type="match status" value="4"/>
</dbReference>
<evidence type="ECO:0000256" key="3">
    <source>
        <dbReference type="SAM" id="Phobius"/>
    </source>
</evidence>
<organism evidence="5">
    <name type="scientific">Amphimedon queenslandica</name>
    <name type="common">Sponge</name>
    <dbReference type="NCBI Taxonomy" id="400682"/>
    <lineage>
        <taxon>Eukaryota</taxon>
        <taxon>Metazoa</taxon>
        <taxon>Porifera</taxon>
        <taxon>Demospongiae</taxon>
        <taxon>Heteroscleromorpha</taxon>
        <taxon>Haplosclerida</taxon>
        <taxon>Niphatidae</taxon>
        <taxon>Amphimedon</taxon>
    </lineage>
</organism>
<keyword evidence="3" id="KW-0812">Transmembrane</keyword>
<dbReference type="InterPro" id="IPR013783">
    <property type="entry name" value="Ig-like_fold"/>
</dbReference>
<evidence type="ECO:0000256" key="2">
    <source>
        <dbReference type="SAM" id="MobiDB-lite"/>
    </source>
</evidence>
<reference evidence="5" key="1">
    <citation type="submission" date="2017-05" db="UniProtKB">
        <authorList>
            <consortium name="EnsemblMetazoa"/>
        </authorList>
    </citation>
    <scope>IDENTIFICATION</scope>
</reference>
<dbReference type="EnsemblMetazoa" id="Aqu2.1.39647_001">
    <property type="protein sequence ID" value="Aqu2.1.39647_001"/>
    <property type="gene ID" value="Aqu2.1.39647"/>
</dbReference>
<keyword evidence="3" id="KW-1133">Transmembrane helix</keyword>
<proteinExistence type="predicted"/>
<dbReference type="GO" id="GO:0043235">
    <property type="term" value="C:receptor complex"/>
    <property type="evidence" value="ECO:0007669"/>
    <property type="project" value="TreeGrafter"/>
</dbReference>
<feature type="domain" description="Fibronectin type-III" evidence="4">
    <location>
        <begin position="210"/>
        <end position="300"/>
    </location>
</feature>
<dbReference type="FunFam" id="2.60.40.10:FF:000028">
    <property type="entry name" value="Neuronal cell adhesion molecule"/>
    <property type="match status" value="2"/>
</dbReference>
<dbReference type="InParanoid" id="A0A1X7VJK8"/>
<dbReference type="CDD" id="cd00063">
    <property type="entry name" value="FN3"/>
    <property type="match status" value="4"/>
</dbReference>
<evidence type="ECO:0000256" key="1">
    <source>
        <dbReference type="ARBA" id="ARBA00022737"/>
    </source>
</evidence>
<dbReference type="InterPro" id="IPR050713">
    <property type="entry name" value="RTP_Phos/Ushers"/>
</dbReference>
<dbReference type="AlphaFoldDB" id="A0A1X7VJK8"/>
<dbReference type="InterPro" id="IPR003961">
    <property type="entry name" value="FN3_dom"/>
</dbReference>